<dbReference type="KEGG" id="asr:WL1483_798"/>
<sequence length="86" mass="9216">MITFTTGSAALLAQLLDQRPALLDAPLNFDSGTQQSRVLTFTRITQEFDCNGMSHTAVIGYRLALAGGDELHINLGDGRVAHCAAR</sequence>
<proteinExistence type="predicted"/>
<gene>
    <name evidence="1" type="ORF">WL1483_798</name>
</gene>
<reference evidence="2" key="1">
    <citation type="submission" date="2015-10" db="EMBL/GenBank/DDBJ databases">
        <title>Complete Genome Sequence of Aeromonas schubertii strain WL1483.</title>
        <authorList>
            <person name="Liu L."/>
        </authorList>
    </citation>
    <scope>NUCLEOTIDE SEQUENCE [LARGE SCALE GENOMIC DNA]</scope>
    <source>
        <strain evidence="2">WL1483</strain>
    </source>
</reference>
<accession>A0A0S2SES8</accession>
<reference evidence="1 2" key="2">
    <citation type="journal article" date="2016" name="Genome Announc.">
        <title>Complete Genome Sequence of the Highly Virulent Aeromonas schubertii Strain WL1483, Isolated from Diseased Snakehead Fish (Channa argus) in China.</title>
        <authorList>
            <person name="Liu L."/>
            <person name="Li N."/>
            <person name="Zhang D."/>
            <person name="Fu X."/>
            <person name="Shi C."/>
            <person name="Lin Q."/>
            <person name="Hao G."/>
        </authorList>
    </citation>
    <scope>NUCLEOTIDE SEQUENCE [LARGE SCALE GENOMIC DNA]</scope>
    <source>
        <strain evidence="1 2">WL1483</strain>
    </source>
</reference>
<dbReference type="RefSeq" id="WP_060584972.1">
    <property type="nucleotide sequence ID" value="NZ_CP013067.1"/>
</dbReference>
<protein>
    <submittedName>
        <fullName evidence="1">Uncharacterized protein</fullName>
    </submittedName>
</protein>
<evidence type="ECO:0000313" key="1">
    <source>
        <dbReference type="EMBL" id="ALP40217.1"/>
    </source>
</evidence>
<dbReference type="EMBL" id="CP013067">
    <property type="protein sequence ID" value="ALP40217.1"/>
    <property type="molecule type" value="Genomic_DNA"/>
</dbReference>
<dbReference type="Proteomes" id="UP000058114">
    <property type="component" value="Chromosome"/>
</dbReference>
<dbReference type="PATRIC" id="fig|652.5.peg.1410"/>
<dbReference type="AlphaFoldDB" id="A0A0S2SES8"/>
<evidence type="ECO:0000313" key="2">
    <source>
        <dbReference type="Proteomes" id="UP000058114"/>
    </source>
</evidence>
<organism evidence="1 2">
    <name type="scientific">Aeromonas schubertii</name>
    <dbReference type="NCBI Taxonomy" id="652"/>
    <lineage>
        <taxon>Bacteria</taxon>
        <taxon>Pseudomonadati</taxon>
        <taxon>Pseudomonadota</taxon>
        <taxon>Gammaproteobacteria</taxon>
        <taxon>Aeromonadales</taxon>
        <taxon>Aeromonadaceae</taxon>
        <taxon>Aeromonas</taxon>
    </lineage>
</organism>
<name>A0A0S2SES8_9GAMM</name>